<evidence type="ECO:0000313" key="15">
    <source>
        <dbReference type="Proteomes" id="UP000322899"/>
    </source>
</evidence>
<dbReference type="GO" id="GO:0051028">
    <property type="term" value="P:mRNA transport"/>
    <property type="evidence" value="ECO:0007669"/>
    <property type="project" value="UniProtKB-KW"/>
</dbReference>
<proteinExistence type="inferred from homology"/>
<dbReference type="OrthoDB" id="10033309at2759"/>
<keyword evidence="5 10" id="KW-0493">Microtubule</keyword>
<dbReference type="SUPFAM" id="SSF54648">
    <property type="entry name" value="DLC"/>
    <property type="match status" value="1"/>
</dbReference>
<dbReference type="Proteomes" id="UP000325113">
    <property type="component" value="Unassembled WGS sequence"/>
</dbReference>
<keyword evidence="4 10" id="KW-0963">Cytoplasm</keyword>
<dbReference type="Pfam" id="PF01221">
    <property type="entry name" value="Dynein_light"/>
    <property type="match status" value="1"/>
</dbReference>
<evidence type="ECO:0000256" key="7">
    <source>
        <dbReference type="ARBA" id="ARBA00022927"/>
    </source>
</evidence>
<evidence type="ECO:0000256" key="5">
    <source>
        <dbReference type="ARBA" id="ARBA00022701"/>
    </source>
</evidence>
<dbReference type="Proteomes" id="UP000323011">
    <property type="component" value="Unassembled WGS sequence"/>
</dbReference>
<evidence type="ECO:0000313" key="14">
    <source>
        <dbReference type="EMBL" id="KAA0177354.1"/>
    </source>
</evidence>
<keyword evidence="8 10" id="KW-0206">Cytoskeleton</keyword>
<keyword evidence="6" id="KW-0509">mRNA transport</keyword>
<comment type="similarity">
    <text evidence="10">Belongs to the dynein light chain family.</text>
</comment>
<keyword evidence="7" id="KW-0653">Protein transport</keyword>
<evidence type="ECO:0000313" key="18">
    <source>
        <dbReference type="Proteomes" id="UP000325113"/>
    </source>
</evidence>
<evidence type="ECO:0000256" key="1">
    <source>
        <dbReference type="ARBA" id="ARBA00004123"/>
    </source>
</evidence>
<comment type="subcellular location">
    <subcellularLocation>
        <location evidence="2 10">Cytoplasm</location>
        <location evidence="2 10">Cytoskeleton</location>
    </subcellularLocation>
    <subcellularLocation>
        <location evidence="1">Nucleus</location>
    </subcellularLocation>
</comment>
<evidence type="ECO:0000256" key="4">
    <source>
        <dbReference type="ARBA" id="ARBA00022490"/>
    </source>
</evidence>
<evidence type="ECO:0000313" key="16">
    <source>
        <dbReference type="Proteomes" id="UP000323011"/>
    </source>
</evidence>
<evidence type="ECO:0000313" key="13">
    <source>
        <dbReference type="EMBL" id="KAA0165146.1"/>
    </source>
</evidence>
<keyword evidence="16" id="KW-1185">Reference proteome</keyword>
<dbReference type="EMBL" id="VLTO01000004">
    <property type="protein sequence ID" value="KAA0177354.1"/>
    <property type="molecule type" value="Genomic_DNA"/>
</dbReference>
<dbReference type="OMA" id="HAMDTEI"/>
<accession>A0A5A8CUI7</accession>
<comment type="caution">
    <text evidence="11">The sequence shown here is derived from an EMBL/GenBank/DDBJ whole genome shotgun (WGS) entry which is preliminary data.</text>
</comment>
<evidence type="ECO:0000256" key="3">
    <source>
        <dbReference type="ARBA" id="ARBA00022448"/>
    </source>
</evidence>
<dbReference type="InterPro" id="IPR037177">
    <property type="entry name" value="DLC_sf"/>
</dbReference>
<evidence type="ECO:0000313" key="17">
    <source>
        <dbReference type="Proteomes" id="UP000324907"/>
    </source>
</evidence>
<evidence type="ECO:0000256" key="10">
    <source>
        <dbReference type="RuleBase" id="RU365010"/>
    </source>
</evidence>
<organism evidence="11 16">
    <name type="scientific">Cafeteria roenbergensis</name>
    <name type="common">Marine flagellate</name>
    <dbReference type="NCBI Taxonomy" id="33653"/>
    <lineage>
        <taxon>Eukaryota</taxon>
        <taxon>Sar</taxon>
        <taxon>Stramenopiles</taxon>
        <taxon>Bigyra</taxon>
        <taxon>Opalozoa</taxon>
        <taxon>Bicosoecida</taxon>
        <taxon>Cafeteriaceae</taxon>
        <taxon>Cafeteria</taxon>
    </lineage>
</organism>
<dbReference type="EMBL" id="VLTL01000049">
    <property type="protein sequence ID" value="KAA0165146.1"/>
    <property type="molecule type" value="Genomic_DNA"/>
</dbReference>
<sequence length="95" mass="10578">MSDTKRVRIGTAVVNISTMSPAMARQAVDLATKAVRNEFTEKEMAAAIKAGMKELHPADTWHCFVGRKFSCYVSYEDGKFIYFYLGQMGVVVFAS</sequence>
<keyword evidence="9" id="KW-0539">Nucleus</keyword>
<dbReference type="EMBL" id="VLTM01000060">
    <property type="protein sequence ID" value="KAA0158964.1"/>
    <property type="molecule type" value="Genomic_DNA"/>
</dbReference>
<keyword evidence="10" id="KW-0243">Dynein</keyword>
<dbReference type="GO" id="GO:0005868">
    <property type="term" value="C:cytoplasmic dynein complex"/>
    <property type="evidence" value="ECO:0007669"/>
    <property type="project" value="TreeGrafter"/>
</dbReference>
<dbReference type="AlphaFoldDB" id="A0A5A8CUI7"/>
<dbReference type="EMBL" id="VLTN01000003">
    <property type="protein sequence ID" value="KAA0156726.1"/>
    <property type="molecule type" value="Genomic_DNA"/>
</dbReference>
<dbReference type="GO" id="GO:0005874">
    <property type="term" value="C:microtubule"/>
    <property type="evidence" value="ECO:0007669"/>
    <property type="project" value="UniProtKB-KW"/>
</dbReference>
<evidence type="ECO:0000256" key="2">
    <source>
        <dbReference type="ARBA" id="ARBA00004245"/>
    </source>
</evidence>
<dbReference type="FunFam" id="3.30.740.10:FF:000005">
    <property type="entry name" value="Dynein light chain"/>
    <property type="match status" value="1"/>
</dbReference>
<dbReference type="Proteomes" id="UP000324907">
    <property type="component" value="Unassembled WGS sequence"/>
</dbReference>
<dbReference type="Proteomes" id="UP000322899">
    <property type="component" value="Unassembled WGS sequence"/>
</dbReference>
<evidence type="ECO:0000256" key="9">
    <source>
        <dbReference type="ARBA" id="ARBA00023242"/>
    </source>
</evidence>
<evidence type="ECO:0000313" key="11">
    <source>
        <dbReference type="EMBL" id="KAA0156726.1"/>
    </source>
</evidence>
<dbReference type="GO" id="GO:0045505">
    <property type="term" value="F:dynein intermediate chain binding"/>
    <property type="evidence" value="ECO:0007669"/>
    <property type="project" value="TreeGrafter"/>
</dbReference>
<dbReference type="GO" id="GO:0007017">
    <property type="term" value="P:microtubule-based process"/>
    <property type="evidence" value="ECO:0007669"/>
    <property type="project" value="InterPro"/>
</dbReference>
<evidence type="ECO:0000256" key="6">
    <source>
        <dbReference type="ARBA" id="ARBA00022816"/>
    </source>
</evidence>
<evidence type="ECO:0000313" key="12">
    <source>
        <dbReference type="EMBL" id="KAA0158964.1"/>
    </source>
</evidence>
<keyword evidence="10" id="KW-0505">Motor protein</keyword>
<dbReference type="InterPro" id="IPR001372">
    <property type="entry name" value="Dynein_light_chain_typ-1/2"/>
</dbReference>
<dbReference type="PANTHER" id="PTHR11886:SF35">
    <property type="entry name" value="DYNEIN LIGHT CHAIN"/>
    <property type="match status" value="1"/>
</dbReference>
<dbReference type="Gene3D" id="3.30.740.10">
    <property type="entry name" value="Protein Inhibitor Of Neuronal Nitric Oxide Synthase"/>
    <property type="match status" value="1"/>
</dbReference>
<dbReference type="SMART" id="SM01375">
    <property type="entry name" value="Dynein_light"/>
    <property type="match status" value="1"/>
</dbReference>
<dbReference type="GO" id="GO:0005634">
    <property type="term" value="C:nucleus"/>
    <property type="evidence" value="ECO:0007669"/>
    <property type="project" value="UniProtKB-SubCell"/>
</dbReference>
<keyword evidence="3" id="KW-0813">Transport</keyword>
<reference evidence="15 16" key="1">
    <citation type="submission" date="2019-07" db="EMBL/GenBank/DDBJ databases">
        <title>Genomes of Cafeteria roenbergensis.</title>
        <authorList>
            <person name="Fischer M.G."/>
            <person name="Hackl T."/>
            <person name="Roman M."/>
        </authorList>
    </citation>
    <scope>NUCLEOTIDE SEQUENCE [LARGE SCALE GENOMIC DNA]</scope>
    <source>
        <strain evidence="11 16">BVI</strain>
        <strain evidence="12 18">Cflag</strain>
        <strain evidence="14 15">E4-10P</strain>
        <strain evidence="13 17">RCC970-E3</strain>
    </source>
</reference>
<dbReference type="GO" id="GO:0015031">
    <property type="term" value="P:protein transport"/>
    <property type="evidence" value="ECO:0007669"/>
    <property type="project" value="UniProtKB-KW"/>
</dbReference>
<name>A0A5A8CUI7_CAFRO</name>
<dbReference type="PANTHER" id="PTHR11886">
    <property type="entry name" value="DYNEIN LIGHT CHAIN"/>
    <property type="match status" value="1"/>
</dbReference>
<evidence type="ECO:0000256" key="8">
    <source>
        <dbReference type="ARBA" id="ARBA00023212"/>
    </source>
</evidence>
<gene>
    <name evidence="14" type="ORF">FNF27_01132</name>
    <name evidence="13" type="ORF">FNF28_03545</name>
    <name evidence="11" type="ORF">FNF29_00837</name>
    <name evidence="12" type="ORF">FNF31_05134</name>
</gene>
<protein>
    <recommendedName>
        <fullName evidence="10">Dynein light chain</fullName>
    </recommendedName>
</protein>